<reference evidence="4" key="2">
    <citation type="submission" date="2020-12" db="UniProtKB">
        <authorList>
            <consortium name="WormBaseParasite"/>
        </authorList>
    </citation>
    <scope>IDENTIFICATION</scope>
</reference>
<keyword evidence="1" id="KW-1133">Transmembrane helix</keyword>
<organism evidence="3 4">
    <name type="scientific">Brugia malayi</name>
    <name type="common">Filarial nematode worm</name>
    <dbReference type="NCBI Taxonomy" id="6279"/>
    <lineage>
        <taxon>Eukaryota</taxon>
        <taxon>Metazoa</taxon>
        <taxon>Ecdysozoa</taxon>
        <taxon>Nematoda</taxon>
        <taxon>Chromadorea</taxon>
        <taxon>Rhabditida</taxon>
        <taxon>Spirurina</taxon>
        <taxon>Spiruromorpha</taxon>
        <taxon>Filarioidea</taxon>
        <taxon>Onchocercidae</taxon>
        <taxon>Brugia</taxon>
    </lineage>
</organism>
<gene>
    <name evidence="4" type="primary">Bm16948</name>
</gene>
<keyword evidence="2" id="KW-0732">Signal</keyword>
<evidence type="ECO:0000313" key="3">
    <source>
        <dbReference type="Proteomes" id="UP000006672"/>
    </source>
</evidence>
<feature type="signal peptide" evidence="2">
    <location>
        <begin position="1"/>
        <end position="23"/>
    </location>
</feature>
<dbReference type="AlphaFoldDB" id="A0A7I4NKD7"/>
<reference evidence="3" key="1">
    <citation type="journal article" date="2007" name="Science">
        <title>Draft genome of the filarial nematode parasite Brugia malayi.</title>
        <authorList>
            <person name="Ghedin E."/>
            <person name="Wang S."/>
            <person name="Spiro D."/>
            <person name="Caler E."/>
            <person name="Zhao Q."/>
            <person name="Crabtree J."/>
            <person name="Allen J.E."/>
            <person name="Delcher A.L."/>
            <person name="Guiliano D.B."/>
            <person name="Miranda-Saavedra D."/>
            <person name="Angiuoli S.V."/>
            <person name="Creasy T."/>
            <person name="Amedeo P."/>
            <person name="Haas B."/>
            <person name="El-Sayed N.M."/>
            <person name="Wortman J.R."/>
            <person name="Feldblyum T."/>
            <person name="Tallon L."/>
            <person name="Schatz M."/>
            <person name="Shumway M."/>
            <person name="Koo H."/>
            <person name="Salzberg S.L."/>
            <person name="Schobel S."/>
            <person name="Pertea M."/>
            <person name="Pop M."/>
            <person name="White O."/>
            <person name="Barton G.J."/>
            <person name="Carlow C.K."/>
            <person name="Crawford M.J."/>
            <person name="Daub J."/>
            <person name="Dimmic M.W."/>
            <person name="Estes C.F."/>
            <person name="Foster J.M."/>
            <person name="Ganatra M."/>
            <person name="Gregory W.F."/>
            <person name="Johnson N.M."/>
            <person name="Jin J."/>
            <person name="Komuniecki R."/>
            <person name="Korf I."/>
            <person name="Kumar S."/>
            <person name="Laney S."/>
            <person name="Li B.W."/>
            <person name="Li W."/>
            <person name="Lindblom T.H."/>
            <person name="Lustigman S."/>
            <person name="Ma D."/>
            <person name="Maina C.V."/>
            <person name="Martin D.M."/>
            <person name="McCarter J.P."/>
            <person name="McReynolds L."/>
            <person name="Mitreva M."/>
            <person name="Nutman T.B."/>
            <person name="Parkinson J."/>
            <person name="Peregrin-Alvarez J.M."/>
            <person name="Poole C."/>
            <person name="Ren Q."/>
            <person name="Saunders L."/>
            <person name="Sluder A.E."/>
            <person name="Smith K."/>
            <person name="Stanke M."/>
            <person name="Unnasch T.R."/>
            <person name="Ware J."/>
            <person name="Wei A.D."/>
            <person name="Weil G."/>
            <person name="Williams D.J."/>
            <person name="Zhang Y."/>
            <person name="Williams S.A."/>
            <person name="Fraser-Liggett C."/>
            <person name="Slatko B."/>
            <person name="Blaxter M.L."/>
            <person name="Scott A.L."/>
        </authorList>
    </citation>
    <scope>NUCLEOTIDE SEQUENCE</scope>
    <source>
        <strain evidence="3">FR3</strain>
    </source>
</reference>
<dbReference type="InParanoid" id="A0A7I4NKD7"/>
<dbReference type="Proteomes" id="UP000006672">
    <property type="component" value="Unassembled WGS sequence"/>
</dbReference>
<protein>
    <submittedName>
        <fullName evidence="4">Bm16948</fullName>
    </submittedName>
</protein>
<keyword evidence="1" id="KW-0812">Transmembrane</keyword>
<evidence type="ECO:0000256" key="1">
    <source>
        <dbReference type="SAM" id="Phobius"/>
    </source>
</evidence>
<feature type="transmembrane region" description="Helical" evidence="1">
    <location>
        <begin position="195"/>
        <end position="221"/>
    </location>
</feature>
<keyword evidence="3" id="KW-1185">Reference proteome</keyword>
<accession>A0A7I4NKD7</accession>
<evidence type="ECO:0000313" key="4">
    <source>
        <dbReference type="WBParaSite" id="Bm16948b.1"/>
    </source>
</evidence>
<keyword evidence="1" id="KW-0472">Membrane</keyword>
<evidence type="ECO:0000256" key="2">
    <source>
        <dbReference type="SAM" id="SignalP"/>
    </source>
</evidence>
<proteinExistence type="predicted"/>
<name>A0A7I4NKD7_BRUMA</name>
<feature type="chain" id="PRO_5029833445" evidence="2">
    <location>
        <begin position="24"/>
        <end position="268"/>
    </location>
</feature>
<sequence>MRSQYFWISFIIMLPSFETKVSNVSIHVRVKNCIVYARNHTICTTLKACRNEKCASNNCESISAIHFHNNAVILNKLLRHKPHIKQRLNPLLYDPLKTSIFTQEESGAYCGEQNKLLKNVKIKVLEPEEIFQQLLRKASFQQQRYLYAQDDCLNKCNILGINLDCELVPDDNMEVIKTAAFKHLQHMIFFQCGQFPMLLIIMVIVIVILTIVTILELAIGISRIRTAKKRSKAKDKAKMTIGELSMSTTKSRIGSKSISNENTNLSTI</sequence>
<dbReference type="WBParaSite" id="Bm16948b.1">
    <property type="protein sequence ID" value="Bm16948b.1"/>
    <property type="gene ID" value="WBGene00255604"/>
</dbReference>